<keyword evidence="4" id="KW-1185">Reference proteome</keyword>
<dbReference type="PANTHER" id="PTHR43037">
    <property type="entry name" value="UNNAMED PRODUCT-RELATED"/>
    <property type="match status" value="1"/>
</dbReference>
<dbReference type="PANTHER" id="PTHR43037:SF4">
    <property type="entry name" value="PEPTIDASE S9 PROLYL OLIGOPEPTIDASE CATALYTIC DOMAIN-CONTAINING PROTEIN"/>
    <property type="match status" value="1"/>
</dbReference>
<dbReference type="SUPFAM" id="SSF53474">
    <property type="entry name" value="alpha/beta-Hydrolases"/>
    <property type="match status" value="1"/>
</dbReference>
<protein>
    <submittedName>
        <fullName evidence="3">Alpha/beta hydrolase</fullName>
    </submittedName>
</protein>
<comment type="caution">
    <text evidence="3">The sequence shown here is derived from an EMBL/GenBank/DDBJ whole genome shotgun (WGS) entry which is preliminary data.</text>
</comment>
<dbReference type="InterPro" id="IPR000801">
    <property type="entry name" value="Esterase-like"/>
</dbReference>
<dbReference type="Gene3D" id="3.40.50.1820">
    <property type="entry name" value="alpha/beta hydrolase"/>
    <property type="match status" value="1"/>
</dbReference>
<name>A0A9X3I224_9FLAO</name>
<dbReference type="RefSeq" id="WP_266069791.1">
    <property type="nucleotide sequence ID" value="NZ_JAPJDA010000015.1"/>
</dbReference>
<proteinExistence type="predicted"/>
<dbReference type="AlphaFoldDB" id="A0A9X3I224"/>
<reference evidence="3" key="1">
    <citation type="submission" date="2022-11" db="EMBL/GenBank/DDBJ databases">
        <title>Salinimicrobium profundisediminis sp. nov., isolated from deep-sea sediment of the Mariana Trench.</title>
        <authorList>
            <person name="Fu H."/>
        </authorList>
    </citation>
    <scope>NUCLEOTIDE SEQUENCE</scope>
    <source>
        <strain evidence="3">MT39</strain>
    </source>
</reference>
<organism evidence="3 4">
    <name type="scientific">Salinimicrobium profundisediminis</name>
    <dbReference type="NCBI Taxonomy" id="2994553"/>
    <lineage>
        <taxon>Bacteria</taxon>
        <taxon>Pseudomonadati</taxon>
        <taxon>Bacteroidota</taxon>
        <taxon>Flavobacteriia</taxon>
        <taxon>Flavobacteriales</taxon>
        <taxon>Flavobacteriaceae</taxon>
        <taxon>Salinimicrobium</taxon>
    </lineage>
</organism>
<evidence type="ECO:0000313" key="4">
    <source>
        <dbReference type="Proteomes" id="UP001148482"/>
    </source>
</evidence>
<keyword evidence="1 2" id="KW-0732">Signal</keyword>
<evidence type="ECO:0000313" key="3">
    <source>
        <dbReference type="EMBL" id="MCX2838537.1"/>
    </source>
</evidence>
<gene>
    <name evidence="3" type="ORF">OQ279_10255</name>
</gene>
<dbReference type="Proteomes" id="UP001148482">
    <property type="component" value="Unassembled WGS sequence"/>
</dbReference>
<dbReference type="GO" id="GO:0016787">
    <property type="term" value="F:hydrolase activity"/>
    <property type="evidence" value="ECO:0007669"/>
    <property type="project" value="UniProtKB-KW"/>
</dbReference>
<evidence type="ECO:0000256" key="1">
    <source>
        <dbReference type="ARBA" id="ARBA00022729"/>
    </source>
</evidence>
<dbReference type="EMBL" id="JAPJDA010000015">
    <property type="protein sequence ID" value="MCX2838537.1"/>
    <property type="molecule type" value="Genomic_DNA"/>
</dbReference>
<evidence type="ECO:0000256" key="2">
    <source>
        <dbReference type="SAM" id="SignalP"/>
    </source>
</evidence>
<feature type="signal peptide" evidence="2">
    <location>
        <begin position="1"/>
        <end position="21"/>
    </location>
</feature>
<dbReference type="Pfam" id="PF00756">
    <property type="entry name" value="Esterase"/>
    <property type="match status" value="1"/>
</dbReference>
<feature type="chain" id="PRO_5040821466" evidence="2">
    <location>
        <begin position="22"/>
        <end position="864"/>
    </location>
</feature>
<keyword evidence="3" id="KW-0378">Hydrolase</keyword>
<dbReference type="InterPro" id="IPR029058">
    <property type="entry name" value="AB_hydrolase_fold"/>
</dbReference>
<accession>A0A9X3I224</accession>
<dbReference type="InterPro" id="IPR050955">
    <property type="entry name" value="Plant_Biomass_Hydrol_Est"/>
</dbReference>
<sequence length="864" mass="98294">MKITQLLIFFSLLLSVSHLSAQKREGNIVEYFGKEKVEDINEGEVIHLFEEGLILSRKRLPAEAKSVLSDPLFANLLQDKTMVISEGEEAFADVDTKAAKWKKIEISENSEFNDDGFRNGYLYLEYDSGSEKTVIFEASGHTAALINGLPHEGDHYDFGWSLIPVKLNKGKNEFILTGGRFSHMRARLLEPNQPVQFTTRDMTLPDVQREDKEDLIGGIRIMNSNDSWLKGASIVTIVGSHQNETNVPSVSPLNVRKVPFSIPVPEILPVGDTLNVVVQLKDRRGKIIDSKNIELAIKSKYAHHKKTFISDIDGSVQYYSIAPSLTKEKEQQALFLSVHGASVEAVNQANAYKQKDWGHLVAPTNRRPFGFAWEDWGRLDALEVLEHAENLLKTDQQHTYLTGHSMGGHGTWYLGATYPDRFAAIAPAAGYPDLLEYRHSFVRRAAERPEEYFERFGMSKSEFLKSISAGYEKESDRLMDSMVRRAGNPSRTLKLENNYLHFGIYVLHGEADSVVPTFIAREMRERLGKFHNDFAYYEYPDGTHWYGDHSVDWPLIFDFFRARKIKSPEEIDEIEFSTGSPGVSATSHFVTIYQQEKPFEISSFKFDKEDGKVSLETENVEVLKLNFKEMGVSSLDTMSIDNEILPIKTSTENAFFRKNGGVWEVASTPSAAEKGPHRYGGFKDAFKNNMVFVFATRGSKEENEWYYNRAKFDAEKFYYRANGNVELVRDVDFRTDKYSDRNVILYGNKSNNAAWNRLLKDSPIQVTKNKLQVGDKTFSGEQWGAYFIFPRRDSDIASVGVITATGERGMKSAYANDYLENGTFFPDVMIFDDTMMKNGISGLKYSGFFDNSWNIEGGDFYWRE</sequence>